<gene>
    <name evidence="3" type="ORF">E0485_05000</name>
</gene>
<dbReference type="Proteomes" id="UP000295418">
    <property type="component" value="Unassembled WGS sequence"/>
</dbReference>
<dbReference type="Pfam" id="PF13439">
    <property type="entry name" value="Glyco_transf_4"/>
    <property type="match status" value="1"/>
</dbReference>
<evidence type="ECO:0000259" key="1">
    <source>
        <dbReference type="Pfam" id="PF00534"/>
    </source>
</evidence>
<dbReference type="AlphaFoldDB" id="A0A4R4EJ50"/>
<evidence type="ECO:0000259" key="2">
    <source>
        <dbReference type="Pfam" id="PF13439"/>
    </source>
</evidence>
<protein>
    <submittedName>
        <fullName evidence="3">Glycosyltransferase family 1 protein</fullName>
    </submittedName>
</protein>
<dbReference type="Pfam" id="PF00534">
    <property type="entry name" value="Glycos_transf_1"/>
    <property type="match status" value="1"/>
</dbReference>
<name>A0A4R4EJ50_9BACL</name>
<dbReference type="RefSeq" id="WP_132416852.1">
    <property type="nucleotide sequence ID" value="NZ_SKFG01000002.1"/>
</dbReference>
<dbReference type="CDD" id="cd03801">
    <property type="entry name" value="GT4_PimA-like"/>
    <property type="match status" value="1"/>
</dbReference>
<dbReference type="OrthoDB" id="139410at2"/>
<feature type="domain" description="Glycosyltransferase subfamily 4-like N-terminal" evidence="2">
    <location>
        <begin position="23"/>
        <end position="171"/>
    </location>
</feature>
<organism evidence="3 4">
    <name type="scientific">Paenibacillus albiflavus</name>
    <dbReference type="NCBI Taxonomy" id="2545760"/>
    <lineage>
        <taxon>Bacteria</taxon>
        <taxon>Bacillati</taxon>
        <taxon>Bacillota</taxon>
        <taxon>Bacilli</taxon>
        <taxon>Bacillales</taxon>
        <taxon>Paenibacillaceae</taxon>
        <taxon>Paenibacillus</taxon>
    </lineage>
</organism>
<dbReference type="GO" id="GO:0016757">
    <property type="term" value="F:glycosyltransferase activity"/>
    <property type="evidence" value="ECO:0007669"/>
    <property type="project" value="InterPro"/>
</dbReference>
<sequence>MNILMICTEKLPVPNIRGGAIQTYIDGVAPLLSKHNRITILGSADPALPNDEVVDGIRYVRFKSDNLLEEYAVGVLHFLESNSEYYDIIHIFNRPLLVLPIRNVAPTSRIILSMHNDMFNPSKIAHSEGNAVIEQTERIITISNYIGNTICEFYPHAAGKIKPIYSGVDLDSFASWMESESARRVRESLRAEYNLNSKKVILFVGRLTRNKGPHVLVRALSDLIHSDAVLVVVGGSKYSDNTVSDYVAYFRALAERSPLPVITTGYVKAQDVHRWFCAADVFVCTSIWQEPLARVHYEAMAAGLPFLTTARGGNPEIVMNNNGLLINNPEDPKEYAQKLNTMLSDLGHARQMGLNGRRLAERNFTWNRVAQEILSVWEQK</sequence>
<evidence type="ECO:0000313" key="3">
    <source>
        <dbReference type="EMBL" id="TCZ80206.1"/>
    </source>
</evidence>
<dbReference type="SUPFAM" id="SSF53756">
    <property type="entry name" value="UDP-Glycosyltransferase/glycogen phosphorylase"/>
    <property type="match status" value="1"/>
</dbReference>
<comment type="caution">
    <text evidence="3">The sequence shown here is derived from an EMBL/GenBank/DDBJ whole genome shotgun (WGS) entry which is preliminary data.</text>
</comment>
<evidence type="ECO:0000313" key="4">
    <source>
        <dbReference type="Proteomes" id="UP000295418"/>
    </source>
</evidence>
<feature type="domain" description="Glycosyl transferase family 1" evidence="1">
    <location>
        <begin position="186"/>
        <end position="358"/>
    </location>
</feature>
<dbReference type="InterPro" id="IPR028098">
    <property type="entry name" value="Glyco_trans_4-like_N"/>
</dbReference>
<dbReference type="PANTHER" id="PTHR12526:SF638">
    <property type="entry name" value="SPORE COAT PROTEIN SA"/>
    <property type="match status" value="1"/>
</dbReference>
<dbReference type="Gene3D" id="3.40.50.2000">
    <property type="entry name" value="Glycogen Phosphorylase B"/>
    <property type="match status" value="2"/>
</dbReference>
<proteinExistence type="predicted"/>
<reference evidence="3 4" key="1">
    <citation type="submission" date="2019-03" db="EMBL/GenBank/DDBJ databases">
        <authorList>
            <person name="Kim M.K.M."/>
        </authorList>
    </citation>
    <scope>NUCLEOTIDE SEQUENCE [LARGE SCALE GENOMIC DNA]</scope>
    <source>
        <strain evidence="3 4">18JY21-1</strain>
    </source>
</reference>
<dbReference type="EMBL" id="SKFG01000002">
    <property type="protein sequence ID" value="TCZ80206.1"/>
    <property type="molecule type" value="Genomic_DNA"/>
</dbReference>
<keyword evidence="3" id="KW-0808">Transferase</keyword>
<accession>A0A4R4EJ50</accession>
<dbReference type="InterPro" id="IPR001296">
    <property type="entry name" value="Glyco_trans_1"/>
</dbReference>
<keyword evidence="4" id="KW-1185">Reference proteome</keyword>
<dbReference type="PANTHER" id="PTHR12526">
    <property type="entry name" value="GLYCOSYLTRANSFERASE"/>
    <property type="match status" value="1"/>
</dbReference>